<gene>
    <name evidence="8" type="ORF">PVAR5_6953</name>
</gene>
<feature type="transmembrane region" description="Helical" evidence="6">
    <location>
        <begin position="194"/>
        <end position="217"/>
    </location>
</feature>
<reference evidence="9" key="1">
    <citation type="journal article" date="2014" name="Genome Announc.">
        <title>Draft genome sequence of the formaldehyde-resistant fungus Byssochlamys spectabilis No. 5 (anamorph Paecilomyces variotii No. 5) (NBRC109023).</title>
        <authorList>
            <person name="Oka T."/>
            <person name="Ekino K."/>
            <person name="Fukuda K."/>
            <person name="Nomura Y."/>
        </authorList>
    </citation>
    <scope>NUCLEOTIDE SEQUENCE [LARGE SCALE GENOMIC DNA]</scope>
    <source>
        <strain evidence="9">No. 5 / NBRC 109023</strain>
    </source>
</reference>
<dbReference type="InterPro" id="IPR051694">
    <property type="entry name" value="Immunoregulatory_rcpt-like"/>
</dbReference>
<keyword evidence="2 6" id="KW-0812">Transmembrane</keyword>
<evidence type="ECO:0000256" key="3">
    <source>
        <dbReference type="ARBA" id="ARBA00022989"/>
    </source>
</evidence>
<keyword evidence="9" id="KW-1185">Reference proteome</keyword>
<feature type="region of interest" description="Disordered" evidence="5">
    <location>
        <begin position="148"/>
        <end position="184"/>
    </location>
</feature>
<evidence type="ECO:0008006" key="10">
    <source>
        <dbReference type="Google" id="ProtNLM"/>
    </source>
</evidence>
<dbReference type="eggNOG" id="ENOG502SQDU">
    <property type="taxonomic scope" value="Eukaryota"/>
</dbReference>
<dbReference type="Proteomes" id="UP000018001">
    <property type="component" value="Unassembled WGS sequence"/>
</dbReference>
<evidence type="ECO:0000256" key="4">
    <source>
        <dbReference type="ARBA" id="ARBA00023136"/>
    </source>
</evidence>
<dbReference type="GO" id="GO:0071944">
    <property type="term" value="C:cell periphery"/>
    <property type="evidence" value="ECO:0007669"/>
    <property type="project" value="UniProtKB-ARBA"/>
</dbReference>
<evidence type="ECO:0000256" key="2">
    <source>
        <dbReference type="ARBA" id="ARBA00022692"/>
    </source>
</evidence>
<evidence type="ECO:0000313" key="8">
    <source>
        <dbReference type="EMBL" id="GAD98262.1"/>
    </source>
</evidence>
<dbReference type="OrthoDB" id="5215637at2759"/>
<feature type="signal peptide" evidence="7">
    <location>
        <begin position="1"/>
        <end position="22"/>
    </location>
</feature>
<dbReference type="InParanoid" id="V5GBF2"/>
<dbReference type="AlphaFoldDB" id="V5GBF2"/>
<dbReference type="PANTHER" id="PTHR15549:SF33">
    <property type="entry name" value="MEMBRANE PROTEIN WSC4, PUTATIVE (AFU_ORTHOLOGUE AFUA_5G09020)-RELATED"/>
    <property type="match status" value="1"/>
</dbReference>
<feature type="chain" id="PRO_5004733433" description="Mid2 domain-containing protein" evidence="7">
    <location>
        <begin position="23"/>
        <end position="276"/>
    </location>
</feature>
<evidence type="ECO:0000313" key="9">
    <source>
        <dbReference type="Proteomes" id="UP000018001"/>
    </source>
</evidence>
<comment type="caution">
    <text evidence="8">The sequence shown here is derived from an EMBL/GenBank/DDBJ whole genome shotgun (WGS) entry which is preliminary data.</text>
</comment>
<evidence type="ECO:0000256" key="7">
    <source>
        <dbReference type="SAM" id="SignalP"/>
    </source>
</evidence>
<dbReference type="GO" id="GO:0016020">
    <property type="term" value="C:membrane"/>
    <property type="evidence" value="ECO:0007669"/>
    <property type="project" value="UniProtKB-SubCell"/>
</dbReference>
<dbReference type="HOGENOM" id="CLU_055859_6_1_1"/>
<organism evidence="8 9">
    <name type="scientific">Byssochlamys spectabilis (strain No. 5 / NBRC 109023)</name>
    <name type="common">Paecilomyces variotii</name>
    <dbReference type="NCBI Taxonomy" id="1356009"/>
    <lineage>
        <taxon>Eukaryota</taxon>
        <taxon>Fungi</taxon>
        <taxon>Dikarya</taxon>
        <taxon>Ascomycota</taxon>
        <taxon>Pezizomycotina</taxon>
        <taxon>Eurotiomycetes</taxon>
        <taxon>Eurotiomycetidae</taxon>
        <taxon>Eurotiales</taxon>
        <taxon>Thermoascaceae</taxon>
        <taxon>Paecilomyces</taxon>
    </lineage>
</organism>
<evidence type="ECO:0000256" key="1">
    <source>
        <dbReference type="ARBA" id="ARBA00004167"/>
    </source>
</evidence>
<dbReference type="PANTHER" id="PTHR15549">
    <property type="entry name" value="PAIRED IMMUNOGLOBULIN-LIKE TYPE 2 RECEPTOR"/>
    <property type="match status" value="1"/>
</dbReference>
<accession>V5GBF2</accession>
<name>V5GBF2_BYSSN</name>
<dbReference type="EMBL" id="BAUL01000237">
    <property type="protein sequence ID" value="GAD98262.1"/>
    <property type="molecule type" value="Genomic_DNA"/>
</dbReference>
<keyword evidence="7" id="KW-0732">Signal</keyword>
<protein>
    <recommendedName>
        <fullName evidence="10">Mid2 domain-containing protein</fullName>
    </recommendedName>
</protein>
<proteinExistence type="predicted"/>
<sequence>MRYLWPDLSFLLGLSLVREVAAADTCYWPSGNIATPDYIPCPNTSSCCPKGEACLSNGLCYGASLNIAYRGACTDRTWGATSCPDACNDVVPDGWANLYACPDNENQVFTCAGPGWASVTCNDNKSDSGLFSWPSGYVAVAQNALSSSSSSSSISSSATKTPTAGTTSPPASITGSSNSSAVASPSSLTTGAKIGLGVGLGVGIPLLILCGFLFFLLRRERRERQQIQEMQMRQNQYFQRGPMTELPANTVWASTPSTQFPLKSPVHELPPQKLMT</sequence>
<evidence type="ECO:0000256" key="5">
    <source>
        <dbReference type="SAM" id="MobiDB-lite"/>
    </source>
</evidence>
<comment type="subcellular location">
    <subcellularLocation>
        <location evidence="1">Membrane</location>
        <topology evidence="1">Single-pass membrane protein</topology>
    </subcellularLocation>
</comment>
<keyword evidence="3 6" id="KW-1133">Transmembrane helix</keyword>
<keyword evidence="4 6" id="KW-0472">Membrane</keyword>
<evidence type="ECO:0000256" key="6">
    <source>
        <dbReference type="SAM" id="Phobius"/>
    </source>
</evidence>